<dbReference type="InterPro" id="IPR013783">
    <property type="entry name" value="Ig-like_fold"/>
</dbReference>
<dbReference type="InterPro" id="IPR039425">
    <property type="entry name" value="RNA_pol_sigma-70-like"/>
</dbReference>
<dbReference type="GO" id="GO:0006352">
    <property type="term" value="P:DNA-templated transcription initiation"/>
    <property type="evidence" value="ECO:0007669"/>
    <property type="project" value="InterPro"/>
</dbReference>
<dbReference type="Gene3D" id="1.10.1740.10">
    <property type="match status" value="1"/>
</dbReference>
<dbReference type="Gene3D" id="1.10.10.10">
    <property type="entry name" value="Winged helix-like DNA-binding domain superfamily/Winged helix DNA-binding domain"/>
    <property type="match status" value="1"/>
</dbReference>
<evidence type="ECO:0000259" key="8">
    <source>
        <dbReference type="Pfam" id="PF04542"/>
    </source>
</evidence>
<name>A0A5M4FHM3_9ACTN</name>
<dbReference type="Gene3D" id="2.60.40.10">
    <property type="entry name" value="Immunoglobulins"/>
    <property type="match status" value="2"/>
</dbReference>
<evidence type="ECO:0000256" key="2">
    <source>
        <dbReference type="ARBA" id="ARBA00023015"/>
    </source>
</evidence>
<evidence type="ECO:0000256" key="6">
    <source>
        <dbReference type="SAM" id="MobiDB-lite"/>
    </source>
</evidence>
<dbReference type="SUPFAM" id="SSF88659">
    <property type="entry name" value="Sigma3 and sigma4 domains of RNA polymerase sigma factors"/>
    <property type="match status" value="1"/>
</dbReference>
<dbReference type="Pfam" id="PF04542">
    <property type="entry name" value="Sigma70_r2"/>
    <property type="match status" value="1"/>
</dbReference>
<dbReference type="SUPFAM" id="SSF88946">
    <property type="entry name" value="Sigma2 domain of RNA polymerase sigma factors"/>
    <property type="match status" value="1"/>
</dbReference>
<dbReference type="InterPro" id="IPR007627">
    <property type="entry name" value="RNA_pol_sigma70_r2"/>
</dbReference>
<dbReference type="AlphaFoldDB" id="A0A5M4FHM3"/>
<feature type="compositionally biased region" description="Polar residues" evidence="6">
    <location>
        <begin position="321"/>
        <end position="333"/>
    </location>
</feature>
<dbReference type="GO" id="GO:0005975">
    <property type="term" value="P:carbohydrate metabolic process"/>
    <property type="evidence" value="ECO:0007669"/>
    <property type="project" value="UniProtKB-ARBA"/>
</dbReference>
<reference evidence="10" key="1">
    <citation type="submission" date="2019-09" db="EMBL/GenBank/DDBJ databases">
        <authorList>
            <person name="Li J."/>
        </authorList>
    </citation>
    <scope>NUCLEOTIDE SEQUENCE [LARGE SCALE GENOMIC DNA]</scope>
    <source>
        <strain evidence="10">JCM 14732</strain>
    </source>
</reference>
<organism evidence="10 11">
    <name type="scientific">Aeromicrobium ginsengisoli</name>
    <dbReference type="NCBI Taxonomy" id="363867"/>
    <lineage>
        <taxon>Bacteria</taxon>
        <taxon>Bacillati</taxon>
        <taxon>Actinomycetota</taxon>
        <taxon>Actinomycetes</taxon>
        <taxon>Propionibacteriales</taxon>
        <taxon>Nocardioidaceae</taxon>
        <taxon>Aeromicrobium</taxon>
    </lineage>
</organism>
<dbReference type="Proteomes" id="UP000380867">
    <property type="component" value="Unassembled WGS sequence"/>
</dbReference>
<dbReference type="CDD" id="cd00146">
    <property type="entry name" value="PKD"/>
    <property type="match status" value="1"/>
</dbReference>
<dbReference type="OrthoDB" id="8611574at2"/>
<feature type="region of interest" description="Disordered" evidence="6">
    <location>
        <begin position="314"/>
        <end position="358"/>
    </location>
</feature>
<comment type="caution">
    <text evidence="10">The sequence shown here is derived from an EMBL/GenBank/DDBJ whole genome shotgun (WGS) entry which is preliminary data.</text>
</comment>
<gene>
    <name evidence="10" type="ORF">ESP70_000140</name>
</gene>
<proteinExistence type="inferred from homology"/>
<evidence type="ECO:0000256" key="1">
    <source>
        <dbReference type="ARBA" id="ARBA00010641"/>
    </source>
</evidence>
<keyword evidence="5" id="KW-0804">Transcription</keyword>
<keyword evidence="7" id="KW-0812">Transmembrane</keyword>
<dbReference type="NCBIfam" id="TIGR02937">
    <property type="entry name" value="sigma70-ECF"/>
    <property type="match status" value="1"/>
</dbReference>
<keyword evidence="7" id="KW-1133">Transmembrane helix</keyword>
<evidence type="ECO:0000256" key="5">
    <source>
        <dbReference type="ARBA" id="ARBA00023163"/>
    </source>
</evidence>
<evidence type="ECO:0000256" key="7">
    <source>
        <dbReference type="SAM" id="Phobius"/>
    </source>
</evidence>
<dbReference type="InterPro" id="IPR013324">
    <property type="entry name" value="RNA_pol_sigma_r3/r4-like"/>
</dbReference>
<feature type="transmembrane region" description="Helical" evidence="7">
    <location>
        <begin position="286"/>
        <end position="308"/>
    </location>
</feature>
<feature type="transmembrane region" description="Helical" evidence="7">
    <location>
        <begin position="232"/>
        <end position="251"/>
    </location>
</feature>
<evidence type="ECO:0000313" key="10">
    <source>
        <dbReference type="EMBL" id="KAA1399223.1"/>
    </source>
</evidence>
<evidence type="ECO:0000256" key="4">
    <source>
        <dbReference type="ARBA" id="ARBA00023125"/>
    </source>
</evidence>
<feature type="domain" description="RNA polymerase sigma-70 region 2" evidence="8">
    <location>
        <begin position="28"/>
        <end position="94"/>
    </location>
</feature>
<dbReference type="PANTHER" id="PTHR43133">
    <property type="entry name" value="RNA POLYMERASE ECF-TYPE SIGMA FACTO"/>
    <property type="match status" value="1"/>
</dbReference>
<dbReference type="InterPro" id="IPR024361">
    <property type="entry name" value="BACON"/>
</dbReference>
<accession>A0A5M4FHM3</accession>
<evidence type="ECO:0000313" key="11">
    <source>
        <dbReference type="Proteomes" id="UP000380867"/>
    </source>
</evidence>
<dbReference type="InterPro" id="IPR013325">
    <property type="entry name" value="RNA_pol_sigma_r2"/>
</dbReference>
<keyword evidence="11" id="KW-1185">Reference proteome</keyword>
<evidence type="ECO:0000259" key="9">
    <source>
        <dbReference type="Pfam" id="PF19190"/>
    </source>
</evidence>
<dbReference type="Pfam" id="PF19190">
    <property type="entry name" value="BACON_2"/>
    <property type="match status" value="1"/>
</dbReference>
<evidence type="ECO:0000256" key="3">
    <source>
        <dbReference type="ARBA" id="ARBA00023082"/>
    </source>
</evidence>
<feature type="compositionally biased region" description="Low complexity" evidence="6">
    <location>
        <begin position="339"/>
        <end position="354"/>
    </location>
</feature>
<dbReference type="RefSeq" id="WP_149687377.1">
    <property type="nucleotide sequence ID" value="NZ_SDPQ02000001.1"/>
</dbReference>
<keyword evidence="3" id="KW-0731">Sigma factor</keyword>
<protein>
    <submittedName>
        <fullName evidence="10">Sigma-70 family RNA polymerase sigma factor</fullName>
    </submittedName>
</protein>
<feature type="domain" description="BACON" evidence="9">
    <location>
        <begin position="357"/>
        <end position="435"/>
    </location>
</feature>
<comment type="similarity">
    <text evidence="1">Belongs to the sigma-70 factor family. ECF subfamily.</text>
</comment>
<sequence length="544" mass="57308">MSEPTSPTDADLVAGVLAADRDAFAAVYDRYGTKLYDFAYSMLRHREDAADAVADSFVLVAERLSQLRDPERLRPWLYAIVRSECLRKLRARKRVAFGGEEQLIQMADDALTPDQEAERAAMQKIVWDASAGLADRDRALLDLHLRQGLEGAELGEAMGVSASNAYVMLNRLRAQVDRSLGALLIARLGRDDCDDLDDLLADWDGTFSPLIRKRVSRHVDDCDVCSKRRKKILSPWMLLASVPIFAAPLTLRDRVVSDPQLVAYTTPTGEPLTVTPALAPRGRPKAAVTAVAAAVVIILAGIAALFWAGNDDDPSPKGDVVTSQPTVQPSTEPTLDAKPTTTPTPSPTATTPAPGNLTVSTTSIALGRSGSTSTITLTNTGGLPVDYRLSSGAAWLSASPSTGRVAAGTSSRVTVRADRGDVGEGRSSGRLSVSWAAGSAAVNVSVVEERDPVVGRPSLGSSSTCTSNPVRVSVSDESGLSSVVLRWSGAGSGSTSMSRSGSVWTADMGQFAAGGSVTLRVTATDRRGNTASSSRTVNVDPCPG</sequence>
<dbReference type="InterPro" id="IPR036388">
    <property type="entry name" value="WH-like_DNA-bd_sf"/>
</dbReference>
<feature type="region of interest" description="Disordered" evidence="6">
    <location>
        <begin position="524"/>
        <end position="544"/>
    </location>
</feature>
<keyword evidence="4" id="KW-0238">DNA-binding</keyword>
<dbReference type="PANTHER" id="PTHR43133:SF8">
    <property type="entry name" value="RNA POLYMERASE SIGMA FACTOR HI_1459-RELATED"/>
    <property type="match status" value="1"/>
</dbReference>
<keyword evidence="2" id="KW-0805">Transcription regulation</keyword>
<dbReference type="InterPro" id="IPR014284">
    <property type="entry name" value="RNA_pol_sigma-70_dom"/>
</dbReference>
<dbReference type="GO" id="GO:0016987">
    <property type="term" value="F:sigma factor activity"/>
    <property type="evidence" value="ECO:0007669"/>
    <property type="project" value="UniProtKB-KW"/>
</dbReference>
<dbReference type="EMBL" id="SDPQ02000001">
    <property type="protein sequence ID" value="KAA1399223.1"/>
    <property type="molecule type" value="Genomic_DNA"/>
</dbReference>
<keyword evidence="7" id="KW-0472">Membrane</keyword>
<dbReference type="GO" id="GO:0003677">
    <property type="term" value="F:DNA binding"/>
    <property type="evidence" value="ECO:0007669"/>
    <property type="project" value="UniProtKB-KW"/>
</dbReference>